<reference evidence="1 2" key="1">
    <citation type="submission" date="2018-10" db="EMBL/GenBank/DDBJ databases">
        <title>Draft genome sequence of the microsporidian Tubulinosema ratisbonensis.</title>
        <authorList>
            <person name="Polonais V."/>
            <person name="Peyretaillade E."/>
            <person name="Niehus S."/>
            <person name="Wawrzyniak I."/>
            <person name="Franchet A."/>
            <person name="Gaspin C."/>
            <person name="Reichstadt M."/>
            <person name="Belser C."/>
            <person name="Labadie K."/>
            <person name="Delbac F."/>
            <person name="Ferrandon D."/>
        </authorList>
    </citation>
    <scope>NUCLEOTIDE SEQUENCE [LARGE SCALE GENOMIC DNA]</scope>
    <source>
        <strain evidence="1 2">Franzen</strain>
    </source>
</reference>
<evidence type="ECO:0000313" key="1">
    <source>
        <dbReference type="EMBL" id="RVD92031.1"/>
    </source>
</evidence>
<accession>A0A437ALH5</accession>
<evidence type="ECO:0000313" key="2">
    <source>
        <dbReference type="Proteomes" id="UP000282876"/>
    </source>
</evidence>
<dbReference type="OrthoDB" id="2195425at2759"/>
<name>A0A437ALH5_9MICR</name>
<sequence>MIYIGNNPDFTFKTNKKYTKETYECALNDKFNIILYSNYTTIIDDKVEETAFVIPVHYPSFIRTFDMKIDFTDIESFFVLQNKECKEALKEFVMNLKNKNFTKILDLKLK</sequence>
<proteinExistence type="predicted"/>
<dbReference type="AlphaFoldDB" id="A0A437ALH5"/>
<organism evidence="1 2">
    <name type="scientific">Tubulinosema ratisbonensis</name>
    <dbReference type="NCBI Taxonomy" id="291195"/>
    <lineage>
        <taxon>Eukaryota</taxon>
        <taxon>Fungi</taxon>
        <taxon>Fungi incertae sedis</taxon>
        <taxon>Microsporidia</taxon>
        <taxon>Tubulinosematoidea</taxon>
        <taxon>Tubulinosematidae</taxon>
        <taxon>Tubulinosema</taxon>
    </lineage>
</organism>
<keyword evidence="2" id="KW-1185">Reference proteome</keyword>
<dbReference type="VEuPathDB" id="MicrosporidiaDB:TUBRATIS_14750"/>
<protein>
    <submittedName>
        <fullName evidence="1">Uncharacterized protein</fullName>
    </submittedName>
</protein>
<gene>
    <name evidence="1" type="ORF">TUBRATIS_14750</name>
</gene>
<dbReference type="Proteomes" id="UP000282876">
    <property type="component" value="Unassembled WGS sequence"/>
</dbReference>
<comment type="caution">
    <text evidence="1">The sequence shown here is derived from an EMBL/GenBank/DDBJ whole genome shotgun (WGS) entry which is preliminary data.</text>
</comment>
<dbReference type="EMBL" id="RCSS01000331">
    <property type="protein sequence ID" value="RVD92031.1"/>
    <property type="molecule type" value="Genomic_DNA"/>
</dbReference>